<dbReference type="InterPro" id="IPR038508">
    <property type="entry name" value="ArfGAP_dom_sf"/>
</dbReference>
<dbReference type="GO" id="GO:0048205">
    <property type="term" value="P:COPI coating of Golgi vesicle"/>
    <property type="evidence" value="ECO:0007669"/>
    <property type="project" value="TreeGrafter"/>
</dbReference>
<gene>
    <name evidence="3" type="ORF">ANE_LOCUS625</name>
</gene>
<proteinExistence type="predicted"/>
<organism evidence="3 4">
    <name type="scientific">Arabis nemorensis</name>
    <dbReference type="NCBI Taxonomy" id="586526"/>
    <lineage>
        <taxon>Eukaryota</taxon>
        <taxon>Viridiplantae</taxon>
        <taxon>Streptophyta</taxon>
        <taxon>Embryophyta</taxon>
        <taxon>Tracheophyta</taxon>
        <taxon>Spermatophyta</taxon>
        <taxon>Magnoliopsida</taxon>
        <taxon>eudicotyledons</taxon>
        <taxon>Gunneridae</taxon>
        <taxon>Pentapetalae</taxon>
        <taxon>rosids</taxon>
        <taxon>malvids</taxon>
        <taxon>Brassicales</taxon>
        <taxon>Brassicaceae</taxon>
        <taxon>Arabideae</taxon>
        <taxon>Arabis</taxon>
    </lineage>
</organism>
<dbReference type="OrthoDB" id="983479at2759"/>
<dbReference type="AlphaFoldDB" id="A0A565AL94"/>
<sequence>MEFDNLTDQSIVFRKLKAISENKCEESDMGIDHLRDFSLHRLFICPSKSQVFISASSASSDIYDYAHKSDIIISIDQIAFSNGSTSLDSWRPEQLMAMMFGGNNRAQVFFKQHGWIDGSNYYIFEAKYTSRAAYLYRQVLANEVAKAMAEETTTGLPSSPLATSEPFEESDDARKLFPNAKSISSAQFPGSCDLESKDKSLVQKLGTLASAIFGGHRQCSSTTKESSERLAIYALRREVTDLMQRFRSQDADALPFTTCSDWIAQVLDRRARAIVGVKRDPHLQTMLEILCRDLIDLSDETKIGLMEHHYQAQRHNMQRGNIPTFQDSETMAK</sequence>
<evidence type="ECO:0000256" key="2">
    <source>
        <dbReference type="ARBA" id="ARBA00022833"/>
    </source>
</evidence>
<dbReference type="EMBL" id="CABITT030000001">
    <property type="protein sequence ID" value="VVA90180.1"/>
    <property type="molecule type" value="Genomic_DNA"/>
</dbReference>
<dbReference type="PANTHER" id="PTHR45686">
    <property type="entry name" value="ADP-RIBOSYLATION FACTOR GTPASE ACTIVATING PROTEIN 3, ISOFORM H-RELATED"/>
    <property type="match status" value="1"/>
</dbReference>
<dbReference type="GO" id="GO:0000139">
    <property type="term" value="C:Golgi membrane"/>
    <property type="evidence" value="ECO:0007669"/>
    <property type="project" value="GOC"/>
</dbReference>
<keyword evidence="4" id="KW-1185">Reference proteome</keyword>
<dbReference type="GO" id="GO:0046872">
    <property type="term" value="F:metal ion binding"/>
    <property type="evidence" value="ECO:0007669"/>
    <property type="project" value="UniProtKB-KW"/>
</dbReference>
<keyword evidence="2" id="KW-0862">Zinc</keyword>
<reference evidence="3" key="1">
    <citation type="submission" date="2019-07" db="EMBL/GenBank/DDBJ databases">
        <authorList>
            <person name="Dittberner H."/>
        </authorList>
    </citation>
    <scope>NUCLEOTIDE SEQUENCE [LARGE SCALE GENOMIC DNA]</scope>
</reference>
<dbReference type="Gene3D" id="1.10.220.150">
    <property type="entry name" value="Arf GTPase activating protein"/>
    <property type="match status" value="1"/>
</dbReference>
<dbReference type="Proteomes" id="UP000489600">
    <property type="component" value="Unassembled WGS sequence"/>
</dbReference>
<evidence type="ECO:0000313" key="3">
    <source>
        <dbReference type="EMBL" id="VVA90180.1"/>
    </source>
</evidence>
<protein>
    <submittedName>
        <fullName evidence="3">Uncharacterized protein</fullName>
    </submittedName>
</protein>
<name>A0A565AL94_9BRAS</name>
<evidence type="ECO:0000256" key="1">
    <source>
        <dbReference type="ARBA" id="ARBA00022723"/>
    </source>
</evidence>
<accession>A0A565AL94</accession>
<evidence type="ECO:0000313" key="4">
    <source>
        <dbReference type="Proteomes" id="UP000489600"/>
    </source>
</evidence>
<keyword evidence="1" id="KW-0479">Metal-binding</keyword>
<dbReference type="PANTHER" id="PTHR45686:SF4">
    <property type="entry name" value="ADP-RIBOSYLATION FACTOR GTPASE ACTIVATING PROTEIN 3, ISOFORM H"/>
    <property type="match status" value="1"/>
</dbReference>
<comment type="caution">
    <text evidence="3">The sequence shown here is derived from an EMBL/GenBank/DDBJ whole genome shotgun (WGS) entry which is preliminary data.</text>
</comment>